<accession>A0A0C2YSD6</accession>
<dbReference type="SUPFAM" id="SSF52047">
    <property type="entry name" value="RNI-like"/>
    <property type="match status" value="1"/>
</dbReference>
<evidence type="ECO:0000313" key="2">
    <source>
        <dbReference type="Proteomes" id="UP000053424"/>
    </source>
</evidence>
<reference evidence="1 2" key="1">
    <citation type="submission" date="2014-04" db="EMBL/GenBank/DDBJ databases">
        <authorList>
            <consortium name="DOE Joint Genome Institute"/>
            <person name="Kuo A."/>
            <person name="Gay G."/>
            <person name="Dore J."/>
            <person name="Kohler A."/>
            <person name="Nagy L.G."/>
            <person name="Floudas D."/>
            <person name="Copeland A."/>
            <person name="Barry K.W."/>
            <person name="Cichocki N."/>
            <person name="Veneault-Fourrey C."/>
            <person name="LaButti K."/>
            <person name="Lindquist E.A."/>
            <person name="Lipzen A."/>
            <person name="Lundell T."/>
            <person name="Morin E."/>
            <person name="Murat C."/>
            <person name="Sun H."/>
            <person name="Tunlid A."/>
            <person name="Henrissat B."/>
            <person name="Grigoriev I.V."/>
            <person name="Hibbett D.S."/>
            <person name="Martin F."/>
            <person name="Nordberg H.P."/>
            <person name="Cantor M.N."/>
            <person name="Hua S.X."/>
        </authorList>
    </citation>
    <scope>NUCLEOTIDE SEQUENCE [LARGE SCALE GENOMIC DNA]</scope>
    <source>
        <strain evidence="2">h7</strain>
    </source>
</reference>
<proteinExistence type="predicted"/>
<reference evidence="2" key="2">
    <citation type="submission" date="2015-01" db="EMBL/GenBank/DDBJ databases">
        <title>Evolutionary Origins and Diversification of the Mycorrhizal Mutualists.</title>
        <authorList>
            <consortium name="DOE Joint Genome Institute"/>
            <consortium name="Mycorrhizal Genomics Consortium"/>
            <person name="Kohler A."/>
            <person name="Kuo A."/>
            <person name="Nagy L.G."/>
            <person name="Floudas D."/>
            <person name="Copeland A."/>
            <person name="Barry K.W."/>
            <person name="Cichocki N."/>
            <person name="Veneault-Fourrey C."/>
            <person name="LaButti K."/>
            <person name="Lindquist E.A."/>
            <person name="Lipzen A."/>
            <person name="Lundell T."/>
            <person name="Morin E."/>
            <person name="Murat C."/>
            <person name="Riley R."/>
            <person name="Ohm R."/>
            <person name="Sun H."/>
            <person name="Tunlid A."/>
            <person name="Henrissat B."/>
            <person name="Grigoriev I.V."/>
            <person name="Hibbett D.S."/>
            <person name="Martin F."/>
        </authorList>
    </citation>
    <scope>NUCLEOTIDE SEQUENCE [LARGE SCALE GENOMIC DNA]</scope>
    <source>
        <strain evidence="2">h7</strain>
    </source>
</reference>
<evidence type="ECO:0000313" key="1">
    <source>
        <dbReference type="EMBL" id="KIM43957.1"/>
    </source>
</evidence>
<dbReference type="HOGENOM" id="CLU_063264_0_0_1"/>
<keyword evidence="2" id="KW-1185">Reference proteome</keyword>
<organism evidence="1 2">
    <name type="scientific">Hebeloma cylindrosporum</name>
    <dbReference type="NCBI Taxonomy" id="76867"/>
    <lineage>
        <taxon>Eukaryota</taxon>
        <taxon>Fungi</taxon>
        <taxon>Dikarya</taxon>
        <taxon>Basidiomycota</taxon>
        <taxon>Agaricomycotina</taxon>
        <taxon>Agaricomycetes</taxon>
        <taxon>Agaricomycetidae</taxon>
        <taxon>Agaricales</taxon>
        <taxon>Agaricineae</taxon>
        <taxon>Hymenogastraceae</taxon>
        <taxon>Hebeloma</taxon>
    </lineage>
</organism>
<dbReference type="OrthoDB" id="3232239at2759"/>
<sequence>MRVPSEIVRLIVEEIEDSRSLVALSQGSKELQVEAERLLYRFLTENDGSRSFRCLSSIKKCPRRGEFVRVYHVHITAHKQRRSIWNLIGKTLPLMVNLRELVFRYIIGAAPHTTIIPRDYTPRLQKFAWSGGGSCCCFQDEYHEHTSQALKFLERQTHLQHLYWQPSSAVEPIANPVPPTFAPHLDTLIGDIETIRTYLPGRDSITTLQLFTGKETRCLAPDLSLEETFESLSPQLRRLKYLSIQPWIQPPLIDTSLQLITPHLHSLETLRVLSLTDLEIYQELPKLKNLKRLIIIHSLLPNQPLEEVKLIFACVPSLIFLYTGQEDIYGRDCESKYKRWTRRGMASTEAVLTHITEVHSKKSKGCWHDAIYRVF</sequence>
<name>A0A0C2YSD6_HEBCY</name>
<protein>
    <recommendedName>
        <fullName evidence="3">F-box domain-containing protein</fullName>
    </recommendedName>
</protein>
<gene>
    <name evidence="1" type="ORF">M413DRAFT_443025</name>
</gene>
<dbReference type="AlphaFoldDB" id="A0A0C2YSD6"/>
<evidence type="ECO:0008006" key="3">
    <source>
        <dbReference type="Google" id="ProtNLM"/>
    </source>
</evidence>
<dbReference type="EMBL" id="KN831774">
    <property type="protein sequence ID" value="KIM43957.1"/>
    <property type="molecule type" value="Genomic_DNA"/>
</dbReference>
<dbReference type="Proteomes" id="UP000053424">
    <property type="component" value="Unassembled WGS sequence"/>
</dbReference>